<dbReference type="SUPFAM" id="SSF56176">
    <property type="entry name" value="FAD-binding/transporter-associated domain-like"/>
    <property type="match status" value="1"/>
</dbReference>
<dbReference type="PANTHER" id="PTHR22777:SF32">
    <property type="entry name" value="UPF0053 INNER MEMBRANE PROTEIN YFJD"/>
    <property type="match status" value="1"/>
</dbReference>
<dbReference type="Pfam" id="PF00571">
    <property type="entry name" value="CBS"/>
    <property type="match status" value="1"/>
</dbReference>
<keyword evidence="5" id="KW-0677">Repeat</keyword>
<dbReference type="GO" id="GO:0005886">
    <property type="term" value="C:plasma membrane"/>
    <property type="evidence" value="ECO:0007669"/>
    <property type="project" value="UniProtKB-SubCell"/>
</dbReference>
<reference evidence="12 13" key="1">
    <citation type="submission" date="2018-08" db="EMBL/GenBank/DDBJ databases">
        <title>A genome reference for cultivated species of the human gut microbiota.</title>
        <authorList>
            <person name="Zou Y."/>
            <person name="Xue W."/>
            <person name="Luo G."/>
        </authorList>
    </citation>
    <scope>NUCLEOTIDE SEQUENCE [LARGE SCALE GENOMIC DNA]</scope>
    <source>
        <strain evidence="12 13">OF01-3</strain>
    </source>
</reference>
<dbReference type="InterPro" id="IPR046342">
    <property type="entry name" value="CBS_dom_sf"/>
</dbReference>
<feature type="transmembrane region" description="Helical" evidence="10">
    <location>
        <begin position="6"/>
        <end position="28"/>
    </location>
</feature>
<evidence type="ECO:0000313" key="12">
    <source>
        <dbReference type="EMBL" id="RGB78183.1"/>
    </source>
</evidence>
<name>A0A3E2TLH3_9FIRM</name>
<dbReference type="Gene3D" id="3.10.580.10">
    <property type="entry name" value="CBS-domain"/>
    <property type="match status" value="1"/>
</dbReference>
<protein>
    <submittedName>
        <fullName evidence="12">HlyC/CorC family transporter</fullName>
    </submittedName>
</protein>
<dbReference type="RefSeq" id="WP_117520456.1">
    <property type="nucleotide sequence ID" value="NZ_AP031484.1"/>
</dbReference>
<evidence type="ECO:0000259" key="11">
    <source>
        <dbReference type="PROSITE" id="PS51371"/>
    </source>
</evidence>
<evidence type="ECO:0000256" key="7">
    <source>
        <dbReference type="ARBA" id="ARBA00023122"/>
    </source>
</evidence>
<dbReference type="Pfam" id="PF03471">
    <property type="entry name" value="CorC_HlyC"/>
    <property type="match status" value="1"/>
</dbReference>
<organism evidence="12 13">
    <name type="scientific">Anaerococcus nagyae</name>
    <dbReference type="NCBI Taxonomy" id="1755241"/>
    <lineage>
        <taxon>Bacteria</taxon>
        <taxon>Bacillati</taxon>
        <taxon>Bacillota</taxon>
        <taxon>Tissierellia</taxon>
        <taxon>Tissierellales</taxon>
        <taxon>Peptoniphilaceae</taxon>
        <taxon>Anaerococcus</taxon>
    </lineage>
</organism>
<evidence type="ECO:0000256" key="4">
    <source>
        <dbReference type="ARBA" id="ARBA00022692"/>
    </source>
</evidence>
<dbReference type="PROSITE" id="PS51371">
    <property type="entry name" value="CBS"/>
    <property type="match status" value="1"/>
</dbReference>
<accession>A0A3E2TLH3</accession>
<comment type="caution">
    <text evidence="12">The sequence shown here is derived from an EMBL/GenBank/DDBJ whole genome shotgun (WGS) entry which is preliminary data.</text>
</comment>
<evidence type="ECO:0000256" key="10">
    <source>
        <dbReference type="SAM" id="Phobius"/>
    </source>
</evidence>
<dbReference type="Proteomes" id="UP000261011">
    <property type="component" value="Unassembled WGS sequence"/>
</dbReference>
<dbReference type="InterPro" id="IPR002550">
    <property type="entry name" value="CNNM"/>
</dbReference>
<evidence type="ECO:0000256" key="3">
    <source>
        <dbReference type="ARBA" id="ARBA00022475"/>
    </source>
</evidence>
<evidence type="ECO:0000256" key="1">
    <source>
        <dbReference type="ARBA" id="ARBA00004651"/>
    </source>
</evidence>
<keyword evidence="3" id="KW-1003">Cell membrane</keyword>
<dbReference type="InterPro" id="IPR044751">
    <property type="entry name" value="Ion_transp-like_CBS"/>
</dbReference>
<dbReference type="CDD" id="cd04590">
    <property type="entry name" value="CBS_pair_CorC_HlyC_assoc"/>
    <property type="match status" value="1"/>
</dbReference>
<keyword evidence="4 10" id="KW-0812">Transmembrane</keyword>
<evidence type="ECO:0000256" key="9">
    <source>
        <dbReference type="PROSITE-ProRule" id="PRU00703"/>
    </source>
</evidence>
<dbReference type="GO" id="GO:0050660">
    <property type="term" value="F:flavin adenine dinucleotide binding"/>
    <property type="evidence" value="ECO:0007669"/>
    <property type="project" value="InterPro"/>
</dbReference>
<dbReference type="SUPFAM" id="SSF54631">
    <property type="entry name" value="CBS-domain pair"/>
    <property type="match status" value="1"/>
</dbReference>
<dbReference type="Gene3D" id="3.30.465.10">
    <property type="match status" value="1"/>
</dbReference>
<dbReference type="InterPro" id="IPR005170">
    <property type="entry name" value="Transptr-assoc_dom"/>
</dbReference>
<comment type="similarity">
    <text evidence="2">Belongs to the UPF0053 family.</text>
</comment>
<comment type="subcellular location">
    <subcellularLocation>
        <location evidence="1">Cell membrane</location>
        <topology evidence="1">Multi-pass membrane protein</topology>
    </subcellularLocation>
</comment>
<sequence>MDQGPYHSLITILITILFLIINGTFTAIHSGLITLNPMKLEEEKENDTKTRTILKIISDQDRLNQSFDIVNIIFSLLTIAYFSNRLSDLSSDGFFFGGMISLRWMTFIEIVIYAIIKVIFVDKIPQRIGVRFPMEITRYTVGLIRFVMFLTKPLVSITTSVTNFFMNIFGIEAGAVEKEVTSEQIKSIFQVGENQGIIRPMESKMINSIMGFDDLIAEEIMTARTDVFMIDINDKDKTWLDEFSKIRHSRIPVYEDELDNILGILYTKDYLLEATRVGIKNVHLKSLIKPAYFAPDKIETDKLFSDMQIKHTHMAVLIDEYGGFAGVVTIDDLLEEIVGDLEEGTSKGPEFRENRKGVYIVKASISIKDLNEKIPIDIDENNENFDSLGGFIIDKLGYIPEEGANETIEYNGYEIRILYIEDNRIKACRIRRLQYSGDKDHSKDGNILYEEK</sequence>
<keyword evidence="13" id="KW-1185">Reference proteome</keyword>
<gene>
    <name evidence="12" type="ORF">DXA39_01675</name>
</gene>
<feature type="transmembrane region" description="Helical" evidence="10">
    <location>
        <begin position="63"/>
        <end position="82"/>
    </location>
</feature>
<feature type="transmembrane region" description="Helical" evidence="10">
    <location>
        <begin position="136"/>
        <end position="155"/>
    </location>
</feature>
<feature type="domain" description="CBS" evidence="11">
    <location>
        <begin position="287"/>
        <end position="343"/>
    </location>
</feature>
<evidence type="ECO:0000256" key="2">
    <source>
        <dbReference type="ARBA" id="ARBA00006337"/>
    </source>
</evidence>
<keyword evidence="8 10" id="KW-0472">Membrane</keyword>
<dbReference type="PANTHER" id="PTHR22777">
    <property type="entry name" value="HEMOLYSIN-RELATED"/>
    <property type="match status" value="1"/>
</dbReference>
<evidence type="ECO:0000313" key="13">
    <source>
        <dbReference type="Proteomes" id="UP000261011"/>
    </source>
</evidence>
<dbReference type="Pfam" id="PF01595">
    <property type="entry name" value="CNNM"/>
    <property type="match status" value="1"/>
</dbReference>
<feature type="transmembrane region" description="Helical" evidence="10">
    <location>
        <begin position="94"/>
        <end position="116"/>
    </location>
</feature>
<dbReference type="OrthoDB" id="9798188at2"/>
<keyword evidence="6 10" id="KW-1133">Transmembrane helix</keyword>
<evidence type="ECO:0000256" key="5">
    <source>
        <dbReference type="ARBA" id="ARBA00022737"/>
    </source>
</evidence>
<dbReference type="InterPro" id="IPR016169">
    <property type="entry name" value="FAD-bd_PCMH_sub2"/>
</dbReference>
<dbReference type="InterPro" id="IPR000644">
    <property type="entry name" value="CBS_dom"/>
</dbReference>
<dbReference type="EMBL" id="QVEU01000001">
    <property type="protein sequence ID" value="RGB78183.1"/>
    <property type="molecule type" value="Genomic_DNA"/>
</dbReference>
<dbReference type="AlphaFoldDB" id="A0A3E2TLH3"/>
<evidence type="ECO:0000256" key="6">
    <source>
        <dbReference type="ARBA" id="ARBA00022989"/>
    </source>
</evidence>
<keyword evidence="7 9" id="KW-0129">CBS domain</keyword>
<dbReference type="InterPro" id="IPR036318">
    <property type="entry name" value="FAD-bd_PCMH-like_sf"/>
</dbReference>
<dbReference type="SMART" id="SM01091">
    <property type="entry name" value="CorC_HlyC"/>
    <property type="match status" value="1"/>
</dbReference>
<evidence type="ECO:0000256" key="8">
    <source>
        <dbReference type="ARBA" id="ARBA00023136"/>
    </source>
</evidence>
<proteinExistence type="inferred from homology"/>
<dbReference type="FunFam" id="3.10.580.10:FF:000002">
    <property type="entry name" value="Magnesium/cobalt efflux protein CorC"/>
    <property type="match status" value="1"/>
</dbReference>